<accession>A0A242K9S3</accession>
<gene>
    <name evidence="2" type="ORF">A5888_001438</name>
</gene>
<sequence length="504" mass="55960">MVKFVSMKKTLSVVFDGHELADYLIVAPGFDRGIGSSRDINLQKLGERRGKEFLSVTNDESSISMPFSLVDNVLEKRRELARILDVDEPKKLVFGDEPDKYYLAIPSDDVPFSDSKYYGSGTITWLVPDAAAHSTAIKQFPLTKTADGIYEFEIDNQGSESVPITYRLKNTKDNGYVGIVSEYGAMQFGKIDEADGVDYQQSEKLISTTSFSSYENYTGTNPQDSNKKTGGTLTQSTIDGRNILRLGSGGSATSGWKGGMKMIDVPADSEGKIGAKNFYCYFNSWFETGLMGQTGCVNVSFFTADLKLICSYIIEKTDASGNSAGVLFQIGGDRPAVYKHINFTPSYLNSQNQFNNARGHTDLIKTNDTVEMYWFGSRIGASSPSIKDMECAKIGVYIGQTYSRNTNESSQFVTRCYLRELNFSKMNVDKWRDVPNRYSTNTEVVIDGNETKMYVDGVESLADEVKGTQYFKAPPGKTKIQVYVSDFSELDLSACTAEIREAWI</sequence>
<evidence type="ECO:0000259" key="1">
    <source>
        <dbReference type="Pfam" id="PF05709"/>
    </source>
</evidence>
<dbReference type="InterPro" id="IPR008841">
    <property type="entry name" value="Siphovirus-type_tail_N"/>
</dbReference>
<evidence type="ECO:0000313" key="2">
    <source>
        <dbReference type="EMBL" id="OTP17300.1"/>
    </source>
</evidence>
<dbReference type="Gene3D" id="2.40.30.200">
    <property type="match status" value="1"/>
</dbReference>
<dbReference type="NCBIfam" id="TIGR01633">
    <property type="entry name" value="phi3626_gp14_N"/>
    <property type="match status" value="1"/>
</dbReference>
<reference evidence="2" key="1">
    <citation type="submission" date="2017-05" db="EMBL/GenBank/DDBJ databases">
        <title>The Genome Sequence of Enterococcus sp. 9E7_DIV0242.</title>
        <authorList>
            <consortium name="The Broad Institute Genomics Platform"/>
            <consortium name="The Broad Institute Genomic Center for Infectious Diseases"/>
            <person name="Earl A."/>
            <person name="Manson A."/>
            <person name="Schwartman J."/>
            <person name="Gilmore M."/>
            <person name="Abouelleil A."/>
            <person name="Cao P."/>
            <person name="Chapman S."/>
            <person name="Cusick C."/>
            <person name="Shea T."/>
            <person name="Young S."/>
            <person name="Neafsey D."/>
            <person name="Nusbaum C."/>
            <person name="Birren B."/>
        </authorList>
    </citation>
    <scope>NUCLEOTIDE SEQUENCE [LARGE SCALE GENOMIC DNA]</scope>
    <source>
        <strain evidence="2">9E7_DIV0242</strain>
    </source>
</reference>
<dbReference type="EMBL" id="NGMM01000002">
    <property type="protein sequence ID" value="OTP17300.1"/>
    <property type="molecule type" value="Genomic_DNA"/>
</dbReference>
<proteinExistence type="predicted"/>
<comment type="caution">
    <text evidence="2">The sequence shown here is derived from an EMBL/GenBank/DDBJ whole genome shotgun (WGS) entry which is preliminary data.</text>
</comment>
<dbReference type="InterPro" id="IPR006520">
    <property type="entry name" value="Dit_BPSPP_N"/>
</dbReference>
<dbReference type="Pfam" id="PF05709">
    <property type="entry name" value="Sipho_tail"/>
    <property type="match status" value="1"/>
</dbReference>
<dbReference type="AlphaFoldDB" id="A0A242K9S3"/>
<name>A0A242K9S3_9ENTE</name>
<protein>
    <recommendedName>
        <fullName evidence="1">Siphovirus-type tail component RIFT-related domain-containing protein</fullName>
    </recommendedName>
</protein>
<feature type="domain" description="Siphovirus-type tail component RIFT-related" evidence="1">
    <location>
        <begin position="27"/>
        <end position="124"/>
    </location>
</feature>
<dbReference type="OrthoDB" id="3078561at2"/>
<organism evidence="2">
    <name type="scientific">Candidatus Enterococcus clewellii</name>
    <dbReference type="NCBI Taxonomy" id="1834193"/>
    <lineage>
        <taxon>Bacteria</taxon>
        <taxon>Bacillati</taxon>
        <taxon>Bacillota</taxon>
        <taxon>Bacilli</taxon>
        <taxon>Lactobacillales</taxon>
        <taxon>Enterococcaceae</taxon>
        <taxon>Enterococcus</taxon>
    </lineage>
</organism>